<feature type="compositionally biased region" description="Polar residues" evidence="1">
    <location>
        <begin position="101"/>
        <end position="114"/>
    </location>
</feature>
<dbReference type="GO" id="GO:0003677">
    <property type="term" value="F:DNA binding"/>
    <property type="evidence" value="ECO:0007669"/>
    <property type="project" value="InterPro"/>
</dbReference>
<evidence type="ECO:0000313" key="2">
    <source>
        <dbReference type="EMBL" id="TDW66853.1"/>
    </source>
</evidence>
<dbReference type="EMBL" id="SODP01000003">
    <property type="protein sequence ID" value="TDW66853.1"/>
    <property type="molecule type" value="Genomic_DNA"/>
</dbReference>
<gene>
    <name evidence="2" type="ORF">EV653_6885</name>
</gene>
<dbReference type="AlphaFoldDB" id="A0A4R8C058"/>
<proteinExistence type="predicted"/>
<dbReference type="RefSeq" id="WP_134109099.1">
    <property type="nucleotide sequence ID" value="NZ_SODP01000003.1"/>
</dbReference>
<evidence type="ECO:0000256" key="1">
    <source>
        <dbReference type="SAM" id="MobiDB-lite"/>
    </source>
</evidence>
<keyword evidence="3" id="KW-1185">Reference proteome</keyword>
<accession>A0A4R8C058</accession>
<feature type="region of interest" description="Disordered" evidence="1">
    <location>
        <begin position="101"/>
        <end position="123"/>
    </location>
</feature>
<dbReference type="Proteomes" id="UP000295146">
    <property type="component" value="Unassembled WGS sequence"/>
</dbReference>
<evidence type="ECO:0008006" key="4">
    <source>
        <dbReference type="Google" id="ProtNLM"/>
    </source>
</evidence>
<dbReference type="SUPFAM" id="SSF47413">
    <property type="entry name" value="lambda repressor-like DNA-binding domains"/>
    <property type="match status" value="1"/>
</dbReference>
<name>A0A4R8C058_9ACTN</name>
<sequence>MDQTAHNIQQQIELYGEPLGETVRRVLAPLGLTQGGLAQVIGLSAPMLSQLVSAQRVKIGNPAVMSRLRAASELADLVITHEIQEFDIPDAVDRIRATNGALTTSGPTTQSPAQGGTPPYATPPGLGAQPPGVAGAHVASGTQSAWPAAAVMPPNDGAVPARTIVRAIQDLLREVASTDELQRAAAAIAPESPALAELLLAYGTGRTADAVAHYEQHHG</sequence>
<dbReference type="OrthoDB" id="3680625at2"/>
<protein>
    <recommendedName>
        <fullName evidence="4">Helix-turn-helix protein</fullName>
    </recommendedName>
</protein>
<organism evidence="2 3">
    <name type="scientific">Kribbella pratensis</name>
    <dbReference type="NCBI Taxonomy" id="2512112"/>
    <lineage>
        <taxon>Bacteria</taxon>
        <taxon>Bacillati</taxon>
        <taxon>Actinomycetota</taxon>
        <taxon>Actinomycetes</taxon>
        <taxon>Propionibacteriales</taxon>
        <taxon>Kribbellaceae</taxon>
        <taxon>Kribbella</taxon>
    </lineage>
</organism>
<evidence type="ECO:0000313" key="3">
    <source>
        <dbReference type="Proteomes" id="UP000295146"/>
    </source>
</evidence>
<reference evidence="2 3" key="1">
    <citation type="submission" date="2019-03" db="EMBL/GenBank/DDBJ databases">
        <title>Genomic Encyclopedia of Type Strains, Phase III (KMG-III): the genomes of soil and plant-associated and newly described type strains.</title>
        <authorList>
            <person name="Whitman W."/>
        </authorList>
    </citation>
    <scope>NUCLEOTIDE SEQUENCE [LARGE SCALE GENOMIC DNA]</scope>
    <source>
        <strain evidence="2 3">VKM Ac-2573</strain>
    </source>
</reference>
<comment type="caution">
    <text evidence="2">The sequence shown here is derived from an EMBL/GenBank/DDBJ whole genome shotgun (WGS) entry which is preliminary data.</text>
</comment>
<dbReference type="InterPro" id="IPR010982">
    <property type="entry name" value="Lambda_DNA-bd_dom_sf"/>
</dbReference>